<organism evidence="1">
    <name type="scientific">Magallana gigas</name>
    <name type="common">Pacific oyster</name>
    <name type="synonym">Crassostrea gigas</name>
    <dbReference type="NCBI Taxonomy" id="29159"/>
    <lineage>
        <taxon>Eukaryota</taxon>
        <taxon>Metazoa</taxon>
        <taxon>Spiralia</taxon>
        <taxon>Lophotrochozoa</taxon>
        <taxon>Mollusca</taxon>
        <taxon>Bivalvia</taxon>
        <taxon>Autobranchia</taxon>
        <taxon>Pteriomorphia</taxon>
        <taxon>Ostreida</taxon>
        <taxon>Ostreoidea</taxon>
        <taxon>Ostreidae</taxon>
        <taxon>Magallana</taxon>
    </lineage>
</organism>
<accession>K1QWM4</accession>
<dbReference type="InParanoid" id="K1QWM4"/>
<dbReference type="EMBL" id="JH818914">
    <property type="protein sequence ID" value="EKC33370.1"/>
    <property type="molecule type" value="Genomic_DNA"/>
</dbReference>
<dbReference type="AlphaFoldDB" id="K1QWM4"/>
<dbReference type="HOGENOM" id="CLU_3034417_0_0_1"/>
<proteinExistence type="predicted"/>
<evidence type="ECO:0000313" key="1">
    <source>
        <dbReference type="EMBL" id="EKC33370.1"/>
    </source>
</evidence>
<gene>
    <name evidence="1" type="ORF">CGI_10025893</name>
</gene>
<protein>
    <submittedName>
        <fullName evidence="1">Uncharacterized protein</fullName>
    </submittedName>
</protein>
<name>K1QWM4_MAGGI</name>
<sequence length="55" mass="6298">MPELHHDDDDDQSYTDIWTKSKNGVLDSQFKVILRKKIIIATQGLNPGRLDTSNE</sequence>
<reference evidence="1" key="1">
    <citation type="journal article" date="2012" name="Nature">
        <title>The oyster genome reveals stress adaptation and complexity of shell formation.</title>
        <authorList>
            <person name="Zhang G."/>
            <person name="Fang X."/>
            <person name="Guo X."/>
            <person name="Li L."/>
            <person name="Luo R."/>
            <person name="Xu F."/>
            <person name="Yang P."/>
            <person name="Zhang L."/>
            <person name="Wang X."/>
            <person name="Qi H."/>
            <person name="Xiong Z."/>
            <person name="Que H."/>
            <person name="Xie Y."/>
            <person name="Holland P.W."/>
            <person name="Paps J."/>
            <person name="Zhu Y."/>
            <person name="Wu F."/>
            <person name="Chen Y."/>
            <person name="Wang J."/>
            <person name="Peng C."/>
            <person name="Meng J."/>
            <person name="Yang L."/>
            <person name="Liu J."/>
            <person name="Wen B."/>
            <person name="Zhang N."/>
            <person name="Huang Z."/>
            <person name="Zhu Q."/>
            <person name="Feng Y."/>
            <person name="Mount A."/>
            <person name="Hedgecock D."/>
            <person name="Xu Z."/>
            <person name="Liu Y."/>
            <person name="Domazet-Loso T."/>
            <person name="Du Y."/>
            <person name="Sun X."/>
            <person name="Zhang S."/>
            <person name="Liu B."/>
            <person name="Cheng P."/>
            <person name="Jiang X."/>
            <person name="Li J."/>
            <person name="Fan D."/>
            <person name="Wang W."/>
            <person name="Fu W."/>
            <person name="Wang T."/>
            <person name="Wang B."/>
            <person name="Zhang J."/>
            <person name="Peng Z."/>
            <person name="Li Y."/>
            <person name="Li N."/>
            <person name="Wang J."/>
            <person name="Chen M."/>
            <person name="He Y."/>
            <person name="Tan F."/>
            <person name="Song X."/>
            <person name="Zheng Q."/>
            <person name="Huang R."/>
            <person name="Yang H."/>
            <person name="Du X."/>
            <person name="Chen L."/>
            <person name="Yang M."/>
            <person name="Gaffney P.M."/>
            <person name="Wang S."/>
            <person name="Luo L."/>
            <person name="She Z."/>
            <person name="Ming Y."/>
            <person name="Huang W."/>
            <person name="Zhang S."/>
            <person name="Huang B."/>
            <person name="Zhang Y."/>
            <person name="Qu T."/>
            <person name="Ni P."/>
            <person name="Miao G."/>
            <person name="Wang J."/>
            <person name="Wang Q."/>
            <person name="Steinberg C.E."/>
            <person name="Wang H."/>
            <person name="Li N."/>
            <person name="Qian L."/>
            <person name="Zhang G."/>
            <person name="Li Y."/>
            <person name="Yang H."/>
            <person name="Liu X."/>
            <person name="Wang J."/>
            <person name="Yin Y."/>
            <person name="Wang J."/>
        </authorList>
    </citation>
    <scope>NUCLEOTIDE SEQUENCE [LARGE SCALE GENOMIC DNA]</scope>
    <source>
        <strain evidence="1">05x7-T-G4-1.051#20</strain>
    </source>
</reference>